<dbReference type="InterPro" id="IPR012349">
    <property type="entry name" value="Split_barrel_FMN-bd"/>
</dbReference>
<dbReference type="PANTHER" id="PTHR40660">
    <property type="entry name" value="5'-PHOSPHATE OXIDASE PUTATIVE DOMAIN-CONTAINING PROTEIN-RELATED"/>
    <property type="match status" value="1"/>
</dbReference>
<dbReference type="Proteomes" id="UP000836597">
    <property type="component" value="Chromosome"/>
</dbReference>
<gene>
    <name evidence="2" type="ORF">DEACI_2119</name>
    <name evidence="3" type="ORF">DEACI_4114</name>
</gene>
<feature type="domain" description="Pyridoxamine 5'-phosphate oxidase N-terminal" evidence="1">
    <location>
        <begin position="6"/>
        <end position="121"/>
    </location>
</feature>
<dbReference type="AlphaFoldDB" id="A0A8S0X1T7"/>
<dbReference type="GO" id="GO:0004733">
    <property type="term" value="F:pyridoxamine phosphate oxidase activity"/>
    <property type="evidence" value="ECO:0007669"/>
    <property type="project" value="UniProtKB-EC"/>
</dbReference>
<evidence type="ECO:0000313" key="3">
    <source>
        <dbReference type="EMBL" id="CAA7603291.1"/>
    </source>
</evidence>
<dbReference type="EMBL" id="LR746496">
    <property type="protein sequence ID" value="CAA7603291.1"/>
    <property type="molecule type" value="Genomic_DNA"/>
</dbReference>
<name>A0A8S0X1T7_9FIRM</name>
<evidence type="ECO:0000259" key="1">
    <source>
        <dbReference type="Pfam" id="PF01243"/>
    </source>
</evidence>
<accession>A0A8S0X1T7</accession>
<dbReference type="KEGG" id="aacx:DEACI_2119"/>
<dbReference type="RefSeq" id="WP_240984979.1">
    <property type="nucleotide sequence ID" value="NZ_LR746496.1"/>
</dbReference>
<dbReference type="Gene3D" id="2.30.110.10">
    <property type="entry name" value="Electron Transport, Fmn-binding Protein, Chain A"/>
    <property type="match status" value="1"/>
</dbReference>
<reference evidence="3" key="1">
    <citation type="submission" date="2020-01" db="EMBL/GenBank/DDBJ databases">
        <authorList>
            <person name="Hornung B."/>
        </authorList>
    </citation>
    <scope>NUCLEOTIDE SEQUENCE</scope>
    <source>
        <strain evidence="3">PacBioINE</strain>
    </source>
</reference>
<dbReference type="InterPro" id="IPR011576">
    <property type="entry name" value="Pyridox_Oxase_N"/>
</dbReference>
<sequence>MSKLSTAVQELIAKQEVFPIATANPDGTPNVVPMTFVKVYDENNLLIVDNFMNKTRGNLTSNPQMAVCVWDLKAGQAYQIKGKTTRSTSGKVFDEAETWVKEKMPGLQAQAAVLLHVEKVFVCQPGEELGKEV</sequence>
<dbReference type="Pfam" id="PF01243">
    <property type="entry name" value="PNPOx_N"/>
    <property type="match status" value="1"/>
</dbReference>
<dbReference type="PANTHER" id="PTHR40660:SF1">
    <property type="entry name" value="5'-PHOSPHATE OXIDASE PUTATIVE DOMAIN-CONTAINING PROTEIN-RELATED"/>
    <property type="match status" value="1"/>
</dbReference>
<proteinExistence type="predicted"/>
<dbReference type="KEGG" id="aacx:DEACI_4114"/>
<dbReference type="EMBL" id="LR746496">
    <property type="protein sequence ID" value="CAA7601452.1"/>
    <property type="molecule type" value="Genomic_DNA"/>
</dbReference>
<keyword evidence="3" id="KW-0560">Oxidoreductase</keyword>
<evidence type="ECO:0000313" key="2">
    <source>
        <dbReference type="EMBL" id="CAA7601452.1"/>
    </source>
</evidence>
<protein>
    <submittedName>
        <fullName evidence="3">Pyridoxal 5'-phosphate synthase</fullName>
        <ecNumber evidence="3">1.4.3.5</ecNumber>
    </submittedName>
</protein>
<dbReference type="SUPFAM" id="SSF50475">
    <property type="entry name" value="FMN-binding split barrel"/>
    <property type="match status" value="1"/>
</dbReference>
<organism evidence="3">
    <name type="scientific">Acididesulfobacillus acetoxydans</name>
    <dbReference type="NCBI Taxonomy" id="1561005"/>
    <lineage>
        <taxon>Bacteria</taxon>
        <taxon>Bacillati</taxon>
        <taxon>Bacillota</taxon>
        <taxon>Clostridia</taxon>
        <taxon>Eubacteriales</taxon>
        <taxon>Peptococcaceae</taxon>
        <taxon>Acididesulfobacillus</taxon>
    </lineage>
</organism>
<dbReference type="EC" id="1.4.3.5" evidence="3"/>